<reference evidence="7 8" key="1">
    <citation type="submission" date="2016-12" db="EMBL/GenBank/DDBJ databases">
        <title>The genomes of Aspergillus section Nigri reveals drivers in fungal speciation.</title>
        <authorList>
            <consortium name="DOE Joint Genome Institute"/>
            <person name="Vesth T.C."/>
            <person name="Nybo J."/>
            <person name="Theobald S."/>
            <person name="Brandl J."/>
            <person name="Frisvad J.C."/>
            <person name="Nielsen K.F."/>
            <person name="Lyhne E.K."/>
            <person name="Kogle M.E."/>
            <person name="Kuo A."/>
            <person name="Riley R."/>
            <person name="Clum A."/>
            <person name="Nolan M."/>
            <person name="Lipzen A."/>
            <person name="Salamov A."/>
            <person name="Henrissat B."/>
            <person name="Wiebenga A."/>
            <person name="De Vries R.P."/>
            <person name="Grigoriev I.V."/>
            <person name="Mortensen U.H."/>
            <person name="Andersen M.R."/>
            <person name="Baker S.E."/>
        </authorList>
    </citation>
    <scope>NUCLEOTIDE SEQUENCE [LARGE SCALE GENOMIC DNA]</scope>
    <source>
        <strain evidence="7 8">IBT 23096</strain>
    </source>
</reference>
<keyword evidence="5" id="KW-1133">Transmembrane helix</keyword>
<feature type="region of interest" description="Disordered" evidence="4">
    <location>
        <begin position="195"/>
        <end position="328"/>
    </location>
</feature>
<dbReference type="GO" id="GO:0008263">
    <property type="term" value="F:pyrimidine-specific mismatch base pair DNA N-glycosylase activity"/>
    <property type="evidence" value="ECO:0007669"/>
    <property type="project" value="TreeGrafter"/>
</dbReference>
<dbReference type="RefSeq" id="XP_024705427.1">
    <property type="nucleotide sequence ID" value="XM_024854561.1"/>
</dbReference>
<feature type="domain" description="Uracil-DNA glycosylase-like" evidence="6">
    <location>
        <begin position="327"/>
        <end position="503"/>
    </location>
</feature>
<dbReference type="STRING" id="1392250.A0A2I2GB87"/>
<dbReference type="GO" id="GO:0004844">
    <property type="term" value="F:uracil DNA N-glycosylase activity"/>
    <property type="evidence" value="ECO:0007669"/>
    <property type="project" value="TreeGrafter"/>
</dbReference>
<feature type="region of interest" description="Disordered" evidence="4">
    <location>
        <begin position="143"/>
        <end position="163"/>
    </location>
</feature>
<feature type="transmembrane region" description="Helical" evidence="5">
    <location>
        <begin position="83"/>
        <end position="101"/>
    </location>
</feature>
<dbReference type="Proteomes" id="UP000234275">
    <property type="component" value="Unassembled WGS sequence"/>
</dbReference>
<evidence type="ECO:0000256" key="2">
    <source>
        <dbReference type="ARBA" id="ARBA00022801"/>
    </source>
</evidence>
<dbReference type="Pfam" id="PF24853">
    <property type="entry name" value="DUF7727"/>
    <property type="match status" value="1"/>
</dbReference>
<evidence type="ECO:0000256" key="5">
    <source>
        <dbReference type="SAM" id="Phobius"/>
    </source>
</evidence>
<dbReference type="SMART" id="SM00987">
    <property type="entry name" value="UreE_C"/>
    <property type="match status" value="1"/>
</dbReference>
<dbReference type="VEuPathDB" id="FungiDB:P170DRAFT_508345"/>
<organism evidence="7 8">
    <name type="scientific">Aspergillus steynii IBT 23096</name>
    <dbReference type="NCBI Taxonomy" id="1392250"/>
    <lineage>
        <taxon>Eukaryota</taxon>
        <taxon>Fungi</taxon>
        <taxon>Dikarya</taxon>
        <taxon>Ascomycota</taxon>
        <taxon>Pezizomycotina</taxon>
        <taxon>Eurotiomycetes</taxon>
        <taxon>Eurotiomycetidae</taxon>
        <taxon>Eurotiales</taxon>
        <taxon>Aspergillaceae</taxon>
        <taxon>Aspergillus</taxon>
        <taxon>Aspergillus subgen. Circumdati</taxon>
    </lineage>
</organism>
<dbReference type="FunFam" id="3.40.470.10:FF:000010">
    <property type="entry name" value="G/U mismatch-specific DNA glycosylase"/>
    <property type="match status" value="1"/>
</dbReference>
<feature type="compositionally biased region" description="Low complexity" evidence="4">
    <location>
        <begin position="259"/>
        <end position="295"/>
    </location>
</feature>
<comment type="caution">
    <text evidence="7">The sequence shown here is derived from an EMBL/GenBank/DDBJ whole genome shotgun (WGS) entry which is preliminary data.</text>
</comment>
<dbReference type="InterPro" id="IPR036895">
    <property type="entry name" value="Uracil-DNA_glycosylase-like_sf"/>
</dbReference>
<feature type="compositionally biased region" description="Low complexity" evidence="4">
    <location>
        <begin position="200"/>
        <end position="218"/>
    </location>
</feature>
<protein>
    <submittedName>
        <fullName evidence="7">DNA glycosylase</fullName>
    </submittedName>
</protein>
<dbReference type="Gene3D" id="3.40.470.10">
    <property type="entry name" value="Uracil-DNA glycosylase-like domain"/>
    <property type="match status" value="1"/>
</dbReference>
<feature type="transmembrane region" description="Helical" evidence="5">
    <location>
        <begin position="12"/>
        <end position="31"/>
    </location>
</feature>
<keyword evidence="1" id="KW-0227">DNA damage</keyword>
<evidence type="ECO:0000313" key="8">
    <source>
        <dbReference type="Proteomes" id="UP000234275"/>
    </source>
</evidence>
<dbReference type="PANTHER" id="PTHR12159">
    <property type="entry name" value="G/T AND G/U MISMATCH-SPECIFIC DNA GLYCOSYLASE"/>
    <property type="match status" value="1"/>
</dbReference>
<evidence type="ECO:0000256" key="1">
    <source>
        <dbReference type="ARBA" id="ARBA00022763"/>
    </source>
</evidence>
<dbReference type="GeneID" id="36562267"/>
<dbReference type="EMBL" id="MSFO01000003">
    <property type="protein sequence ID" value="PLB50125.1"/>
    <property type="molecule type" value="Genomic_DNA"/>
</dbReference>
<feature type="compositionally biased region" description="Low complexity" evidence="4">
    <location>
        <begin position="308"/>
        <end position="324"/>
    </location>
</feature>
<feature type="compositionally biased region" description="Basic residues" evidence="4">
    <location>
        <begin position="296"/>
        <end position="307"/>
    </location>
</feature>
<name>A0A2I2GB87_9EURO</name>
<dbReference type="Pfam" id="PF03167">
    <property type="entry name" value="UDG"/>
    <property type="match status" value="1"/>
</dbReference>
<dbReference type="GO" id="GO:0006285">
    <property type="term" value="P:base-excision repair, AP site formation"/>
    <property type="evidence" value="ECO:0007669"/>
    <property type="project" value="InterPro"/>
</dbReference>
<dbReference type="SUPFAM" id="SSF52141">
    <property type="entry name" value="Uracil-DNA glycosylase-like"/>
    <property type="match status" value="1"/>
</dbReference>
<keyword evidence="5" id="KW-0812">Transmembrane</keyword>
<gene>
    <name evidence="7" type="ORF">P170DRAFT_508345</name>
</gene>
<dbReference type="CDD" id="cd10028">
    <property type="entry name" value="UDG-F2_TDG_MUG"/>
    <property type="match status" value="1"/>
</dbReference>
<dbReference type="InterPro" id="IPR056144">
    <property type="entry name" value="DUF7727"/>
</dbReference>
<dbReference type="SMART" id="SM00986">
    <property type="entry name" value="UDG"/>
    <property type="match status" value="1"/>
</dbReference>
<evidence type="ECO:0000256" key="4">
    <source>
        <dbReference type="SAM" id="MobiDB-lite"/>
    </source>
</evidence>
<dbReference type="OrthoDB" id="565731at2759"/>
<proteinExistence type="predicted"/>
<dbReference type="InterPro" id="IPR015637">
    <property type="entry name" value="MUG/TDG"/>
</dbReference>
<keyword evidence="2" id="KW-0378">Hydrolase</keyword>
<keyword evidence="3" id="KW-0234">DNA repair</keyword>
<evidence type="ECO:0000313" key="7">
    <source>
        <dbReference type="EMBL" id="PLB50125.1"/>
    </source>
</evidence>
<feature type="transmembrane region" description="Helical" evidence="5">
    <location>
        <begin position="51"/>
        <end position="71"/>
    </location>
</feature>
<feature type="compositionally biased region" description="Basic and acidic residues" evidence="4">
    <location>
        <begin position="219"/>
        <end position="232"/>
    </location>
</feature>
<keyword evidence="8" id="KW-1185">Reference proteome</keyword>
<keyword evidence="5" id="KW-0472">Membrane</keyword>
<dbReference type="InterPro" id="IPR005122">
    <property type="entry name" value="Uracil-DNA_glycosylase-like"/>
</dbReference>
<evidence type="ECO:0000259" key="6">
    <source>
        <dbReference type="SMART" id="SM00986"/>
    </source>
</evidence>
<evidence type="ECO:0000256" key="3">
    <source>
        <dbReference type="ARBA" id="ARBA00023204"/>
    </source>
</evidence>
<dbReference type="AlphaFoldDB" id="A0A2I2GB87"/>
<dbReference type="PANTHER" id="PTHR12159:SF9">
    <property type="entry name" value="G_T MISMATCH-SPECIFIC THYMINE DNA GLYCOSYLASE"/>
    <property type="match status" value="1"/>
</dbReference>
<feature type="compositionally biased region" description="Polar residues" evidence="4">
    <location>
        <begin position="233"/>
        <end position="248"/>
    </location>
</feature>
<accession>A0A2I2GB87</accession>
<sequence>MGRLIKNHWGRLIILTAAAYQVGSAIEGFIWPKVFWDFITKNLNGAVAPVPVLQILNLIMGLLGLAWEWPLKYFAGTLPHRSIEFRLVLYPLSALLSALLYQGTDPAIYYLVGIVVYFWAYSEGEVVCPEPWTLPKRRSLKTQTFRKPQPMPPTAADDDVPVNKLTSFNGRLNQYFHSSKNLHSGRDQITKSDVVGLSQGGSSQDDSSGSGSASASASDSKRRLRSFDHDQDVSNSTESNPELTSIPTSKRRKGNILLPSRTTRSNSTTTAASPSTSSSPQPQPQSQPQSPNPQSKPKRTSRSRRKPSSTVTSSTTSSPSPQSSLLRDTIPPNLTLLLVGVNPGILTGTTGYAYAHPSNLFWKLLHSSGITTTRHPPSDTYRLPSLYNIGNTNIVERPTRDASMLSKAEMDAGVPVLEAKVAAQRPEAVCLVGKSIWEAVWRVRKGRGIRKEEFKYGWQGEGERMGRSEGWKEGAPVFVATTTSGLAAGMTMAQKEEVWNELGRWVVGRREEKKVVEVAEEKEESS</sequence>